<dbReference type="InterPro" id="IPR042540">
    <property type="entry name" value="Matrix_N"/>
</dbReference>
<evidence type="ECO:0000256" key="5">
    <source>
        <dbReference type="ARBA" id="ARBA00022844"/>
    </source>
</evidence>
<feature type="region of interest" description="Disordered" evidence="13">
    <location>
        <begin position="245"/>
        <end position="264"/>
    </location>
</feature>
<evidence type="ECO:0000256" key="2">
    <source>
        <dbReference type="ARBA" id="ARBA00004328"/>
    </source>
</evidence>
<evidence type="ECO:0000256" key="13">
    <source>
        <dbReference type="SAM" id="MobiDB-lite"/>
    </source>
</evidence>
<dbReference type="InterPro" id="IPR042539">
    <property type="entry name" value="Matrix_C"/>
</dbReference>
<evidence type="ECO:0000256" key="10">
    <source>
        <dbReference type="ARBA" id="ARBA00023311"/>
    </source>
</evidence>
<comment type="function">
    <text evidence="11">The M protein has a crucial role in virus assembly and interacts with the RNP complex as well as with the viral membrane. Associates with phosphatidylserine (PS) and phosphatidylinositol 4,5-bisphosphate (PIP2) at the plasma membrane. Interaction with PIP2 triggers matrix protein lattice polymerization. Matrix proteins induce host membrane deformation and curvature necessary for virion assembly/budding.</text>
</comment>
<name>Q8B2W8_9MONO</name>
<dbReference type="InterPro" id="IPR000982">
    <property type="entry name" value="Matrix_Paramyxo_N"/>
</dbReference>
<keyword evidence="10 16" id="KW-0468">Viral matrix protein</keyword>
<evidence type="ECO:0000256" key="4">
    <source>
        <dbReference type="ARBA" id="ARBA00022511"/>
    </source>
</evidence>
<dbReference type="GO" id="GO:0019031">
    <property type="term" value="C:viral envelope"/>
    <property type="evidence" value="ECO:0007669"/>
    <property type="project" value="UniProtKB-KW"/>
</dbReference>
<dbReference type="GO" id="GO:0039660">
    <property type="term" value="F:structural constituent of virion"/>
    <property type="evidence" value="ECO:0007669"/>
    <property type="project" value="UniProtKB-KW"/>
</dbReference>
<feature type="domain" description="Matrix protein C-terminal Paramyxoviridae" evidence="15">
    <location>
        <begin position="171"/>
        <end position="326"/>
    </location>
</feature>
<keyword evidence="8" id="KW-0446">Lipid-binding</keyword>
<dbReference type="InterPro" id="IPR055413">
    <property type="entry name" value="Matrix_Paramyxo_C"/>
</dbReference>
<sequence>MTEIYDFDKSAWDIKGSIAPTQPTTYSDGRLVPQVRVIDPGLGDRKDECSTYMFPLGVVEDSDPPGPPIGRALGSLPLGVGRSTAKPEELLKEATEPDIVVRRTAGLNEKLVFYNNTPPTLLTPWRKVPTTGSVFNANQVCNAVNLIPLDTPQRLRAVYMSITRPSDNGHYTAPRRMLEFRSVNAVAFNLLVTLRIDKAIGPGKIIDNAEQLPEATSMVHIGNFRRKKSEVHSADHCKMKIEKMGPVPAPGGIGGTSPHTRSTGKMSKTLHAQLGFKKTLCYPLMDINEDPNRLLWRSRCKIARIQAVLQPPVPQELRIYDDAITNDDQGLFKVL</sequence>
<keyword evidence="7" id="KW-0261">Viral envelope protein</keyword>
<keyword evidence="4" id="KW-1032">Host cell membrane</keyword>
<evidence type="ECO:0000313" key="16">
    <source>
        <dbReference type="EMBL" id="AAN09801.1"/>
    </source>
</evidence>
<dbReference type="GO" id="GO:0008289">
    <property type="term" value="F:lipid binding"/>
    <property type="evidence" value="ECO:0007669"/>
    <property type="project" value="UniProtKB-KW"/>
</dbReference>
<keyword evidence="5" id="KW-0946">Virion</keyword>
<evidence type="ECO:0000256" key="7">
    <source>
        <dbReference type="ARBA" id="ARBA00022879"/>
    </source>
</evidence>
<evidence type="ECO:0000259" key="15">
    <source>
        <dbReference type="Pfam" id="PF23765"/>
    </source>
</evidence>
<evidence type="ECO:0000256" key="6">
    <source>
        <dbReference type="ARBA" id="ARBA00022870"/>
    </source>
</evidence>
<keyword evidence="9" id="KW-0472">Membrane</keyword>
<dbReference type="GO" id="GO:0019068">
    <property type="term" value="P:virion assembly"/>
    <property type="evidence" value="ECO:0007669"/>
    <property type="project" value="InterPro"/>
</dbReference>
<protein>
    <recommendedName>
        <fullName evidence="3">Matrix protein</fullName>
    </recommendedName>
</protein>
<evidence type="ECO:0000259" key="14">
    <source>
        <dbReference type="Pfam" id="PF00661"/>
    </source>
</evidence>
<comment type="subcellular location">
    <subcellularLocation>
        <location evidence="1">Host cell membrane</location>
    </subcellularLocation>
    <subcellularLocation>
        <location evidence="2">Virion</location>
    </subcellularLocation>
</comment>
<evidence type="ECO:0000256" key="8">
    <source>
        <dbReference type="ARBA" id="ARBA00023121"/>
    </source>
</evidence>
<evidence type="ECO:0000256" key="1">
    <source>
        <dbReference type="ARBA" id="ARBA00004165"/>
    </source>
</evidence>
<dbReference type="Pfam" id="PF23765">
    <property type="entry name" value="Matrix_Paramyxo_C"/>
    <property type="match status" value="1"/>
</dbReference>
<evidence type="ECO:0000256" key="12">
    <source>
        <dbReference type="ARBA" id="ARBA00049704"/>
    </source>
</evidence>
<dbReference type="Gene3D" id="2.70.20.60">
    <property type="entry name" value="Viral matrix protein, C-terminal domain"/>
    <property type="match status" value="1"/>
</dbReference>
<evidence type="ECO:0000256" key="11">
    <source>
        <dbReference type="ARBA" id="ARBA00049632"/>
    </source>
</evidence>
<evidence type="ECO:0000256" key="3">
    <source>
        <dbReference type="ARBA" id="ARBA00017678"/>
    </source>
</evidence>
<proteinExistence type="predicted"/>
<dbReference type="GO" id="GO:0020002">
    <property type="term" value="C:host cell plasma membrane"/>
    <property type="evidence" value="ECO:0007669"/>
    <property type="project" value="UniProtKB-SubCell"/>
</dbReference>
<dbReference type="Pfam" id="PF00661">
    <property type="entry name" value="Matrix_Paramyxo_N"/>
    <property type="match status" value="1"/>
</dbReference>
<reference evidence="16" key="1">
    <citation type="journal article" date="2002" name="J. Neurovirol.">
        <title>Characterization of measles virus strains causing SSPE: a study of 11 cases.</title>
        <authorList>
            <person name="Jin L."/>
            <person name="Beard S."/>
            <person name="Hunjan R."/>
            <person name="Brown D.W.G."/>
            <person name="Miller E."/>
        </authorList>
    </citation>
    <scope>NUCLEOTIDE SEQUENCE</scope>
    <source>
        <strain evidence="16">MVs/Belfast.UNK/1969-sspe</strain>
    </source>
</reference>
<keyword evidence="6" id="KW-1043">Host membrane</keyword>
<dbReference type="EMBL" id="AF503526">
    <property type="protein sequence ID" value="AAN09801.1"/>
    <property type="molecule type" value="Genomic_RNA"/>
</dbReference>
<organism evidence="16">
    <name type="scientific">Measles morbillivirus</name>
    <dbReference type="NCBI Taxonomy" id="11234"/>
    <lineage>
        <taxon>Viruses</taxon>
        <taxon>Riboviria</taxon>
        <taxon>Orthornavirae</taxon>
        <taxon>Negarnaviricota</taxon>
        <taxon>Haploviricotina</taxon>
        <taxon>Monjiviricetes</taxon>
        <taxon>Mononegavirales</taxon>
        <taxon>Paramyxoviridae</taxon>
        <taxon>Orthoparamyxovirinae</taxon>
        <taxon>Morbillivirus</taxon>
        <taxon>Morbillivirus hominis</taxon>
    </lineage>
</organism>
<comment type="subunit">
    <text evidence="12">Homodimer. Dimerization is critical for virion formation. Interacts with host ANP32B.</text>
</comment>
<feature type="domain" description="Matrix protein N-terminal" evidence="14">
    <location>
        <begin position="4"/>
        <end position="167"/>
    </location>
</feature>
<dbReference type="Gene3D" id="2.70.20.50">
    <property type="entry name" value="Viral matrix protein, N-terminal domain"/>
    <property type="match status" value="1"/>
</dbReference>
<accession>Q8B2W8</accession>
<evidence type="ECO:0000256" key="9">
    <source>
        <dbReference type="ARBA" id="ARBA00023136"/>
    </source>
</evidence>